<accession>A0A9E6XYB3</accession>
<protein>
    <submittedName>
        <fullName evidence="1">Uncharacterized protein</fullName>
    </submittedName>
</protein>
<evidence type="ECO:0000313" key="2">
    <source>
        <dbReference type="Proteomes" id="UP001162834"/>
    </source>
</evidence>
<keyword evidence="2" id="KW-1185">Reference proteome</keyword>
<proteinExistence type="predicted"/>
<dbReference type="Proteomes" id="UP001162834">
    <property type="component" value="Chromosome"/>
</dbReference>
<sequence length="81" mass="8515">MRRRHFPRLCRSCQAPLARQESSCWHCDTVCASEAEPRTHLRVIAGGMATQATQVPAAAVTAGAAGHGGSAGAAPWTWTGQ</sequence>
<organism evidence="1 2">
    <name type="scientific">Capillimicrobium parvum</name>
    <dbReference type="NCBI Taxonomy" id="2884022"/>
    <lineage>
        <taxon>Bacteria</taxon>
        <taxon>Bacillati</taxon>
        <taxon>Actinomycetota</taxon>
        <taxon>Thermoleophilia</taxon>
        <taxon>Solirubrobacterales</taxon>
        <taxon>Capillimicrobiaceae</taxon>
        <taxon>Capillimicrobium</taxon>
    </lineage>
</organism>
<reference evidence="1" key="1">
    <citation type="journal article" date="2022" name="Int. J. Syst. Evol. Microbiol.">
        <title>Pseudomonas aegrilactucae sp. nov. and Pseudomonas morbosilactucae sp. nov., pathogens causing bacterial rot of lettuce in Japan.</title>
        <authorList>
            <person name="Sawada H."/>
            <person name="Fujikawa T."/>
            <person name="Satou M."/>
        </authorList>
    </citation>
    <scope>NUCLEOTIDE SEQUENCE</scope>
    <source>
        <strain evidence="1">0166_1</strain>
    </source>
</reference>
<gene>
    <name evidence="1" type="ORF">DSM104329_03193</name>
</gene>
<dbReference type="EMBL" id="CP087164">
    <property type="protein sequence ID" value="UGS36782.1"/>
    <property type="molecule type" value="Genomic_DNA"/>
</dbReference>
<dbReference type="AlphaFoldDB" id="A0A9E6XYB3"/>
<dbReference type="KEGG" id="sbae:DSM104329_03193"/>
<evidence type="ECO:0000313" key="1">
    <source>
        <dbReference type="EMBL" id="UGS36782.1"/>
    </source>
</evidence>
<name>A0A9E6XYB3_9ACTN</name>